<keyword evidence="3" id="KW-1185">Reference proteome</keyword>
<feature type="domain" description="Phospholipase D-like" evidence="1">
    <location>
        <begin position="3"/>
        <end position="61"/>
    </location>
</feature>
<dbReference type="EMBL" id="MJFZ01000075">
    <property type="protein sequence ID" value="RAW39050.1"/>
    <property type="molecule type" value="Genomic_DNA"/>
</dbReference>
<proteinExistence type="predicted"/>
<dbReference type="Gene3D" id="3.30.870.10">
    <property type="entry name" value="Endonuclease Chain A"/>
    <property type="match status" value="1"/>
</dbReference>
<dbReference type="Pfam" id="PF13091">
    <property type="entry name" value="PLDc_2"/>
    <property type="match status" value="1"/>
</dbReference>
<organism evidence="2 3">
    <name type="scientific">Phytophthora cactorum</name>
    <dbReference type="NCBI Taxonomy" id="29920"/>
    <lineage>
        <taxon>Eukaryota</taxon>
        <taxon>Sar</taxon>
        <taxon>Stramenopiles</taxon>
        <taxon>Oomycota</taxon>
        <taxon>Peronosporomycetes</taxon>
        <taxon>Peronosporales</taxon>
        <taxon>Peronosporaceae</taxon>
        <taxon>Phytophthora</taxon>
    </lineage>
</organism>
<dbReference type="Proteomes" id="UP000251314">
    <property type="component" value="Unassembled WGS sequence"/>
</dbReference>
<reference evidence="2 3" key="1">
    <citation type="submission" date="2018-01" db="EMBL/GenBank/DDBJ databases">
        <title>Draft genome of the strawberry crown rot pathogen Phytophthora cactorum.</title>
        <authorList>
            <person name="Armitage A.D."/>
            <person name="Lysoe E."/>
            <person name="Nellist C.F."/>
            <person name="Harrison R.J."/>
            <person name="Brurberg M.B."/>
        </authorList>
    </citation>
    <scope>NUCLEOTIDE SEQUENCE [LARGE SCALE GENOMIC DNA]</scope>
    <source>
        <strain evidence="2 3">10300</strain>
    </source>
</reference>
<dbReference type="VEuPathDB" id="FungiDB:PC110_g4742"/>
<dbReference type="SUPFAM" id="SSF56024">
    <property type="entry name" value="Phospholipase D/nuclease"/>
    <property type="match status" value="1"/>
</dbReference>
<dbReference type="OrthoDB" id="10316511at2759"/>
<accession>A0A329SQS8</accession>
<dbReference type="InterPro" id="IPR025202">
    <property type="entry name" value="PLD-like_dom"/>
</dbReference>
<gene>
    <name evidence="2" type="ORF">PC110_g4742</name>
</gene>
<sequence>MTLMATGIPVYHSRNMMHYKLLTISYEDSMFALGGSANMTKAAWSRIDEFIFHVEVPAAYQAPSTLQPVAGEVCSNDPKRPYFNEGKSLF</sequence>
<dbReference type="AlphaFoldDB" id="A0A329SQS8"/>
<evidence type="ECO:0000259" key="1">
    <source>
        <dbReference type="Pfam" id="PF13091"/>
    </source>
</evidence>
<comment type="caution">
    <text evidence="2">The sequence shown here is derived from an EMBL/GenBank/DDBJ whole genome shotgun (WGS) entry which is preliminary data.</text>
</comment>
<name>A0A329SQS8_9STRA</name>
<evidence type="ECO:0000313" key="2">
    <source>
        <dbReference type="EMBL" id="RAW39050.1"/>
    </source>
</evidence>
<evidence type="ECO:0000313" key="3">
    <source>
        <dbReference type="Proteomes" id="UP000251314"/>
    </source>
</evidence>
<protein>
    <recommendedName>
        <fullName evidence="1">Phospholipase D-like domain-containing protein</fullName>
    </recommendedName>
</protein>